<organism evidence="2 3">
    <name type="scientific">Hibiscus sabdariffa</name>
    <name type="common">roselle</name>
    <dbReference type="NCBI Taxonomy" id="183260"/>
    <lineage>
        <taxon>Eukaryota</taxon>
        <taxon>Viridiplantae</taxon>
        <taxon>Streptophyta</taxon>
        <taxon>Embryophyta</taxon>
        <taxon>Tracheophyta</taxon>
        <taxon>Spermatophyta</taxon>
        <taxon>Magnoliopsida</taxon>
        <taxon>eudicotyledons</taxon>
        <taxon>Gunneridae</taxon>
        <taxon>Pentapetalae</taxon>
        <taxon>rosids</taxon>
        <taxon>malvids</taxon>
        <taxon>Malvales</taxon>
        <taxon>Malvaceae</taxon>
        <taxon>Malvoideae</taxon>
        <taxon>Hibiscus</taxon>
    </lineage>
</organism>
<evidence type="ECO:0000313" key="2">
    <source>
        <dbReference type="EMBL" id="KAK8588006.1"/>
    </source>
</evidence>
<accession>A0ABR2FUS3</accession>
<sequence>MGWVRWGRTASTSSAASPTSSSSAVSSPHFEFDSAQLQQQQIASRQSLQQQLFRKPEGNDAILANQGSGLQGMMGGSNFSSSPGSMQPPQQSRKFYDLAQQHASAQDSQHRSQGVEQQMLNPFQQAYYQYAYQAAQQQKTLLAQQQAKTAMLGSASAKDQEIQIGNLKVQVTKQAQVSSSKNTSEQLGCVENQMEQGLESAAEHRNELEAPAQASVSGKPVPVNVLRAMQAQQAPQAVQNMGNNQLLMAAQLQAWALDRNIDLSQPTNANLMAQLIPLMQS</sequence>
<dbReference type="Proteomes" id="UP001472677">
    <property type="component" value="Unassembled WGS sequence"/>
</dbReference>
<feature type="compositionally biased region" description="Low complexity" evidence="1">
    <location>
        <begin position="9"/>
        <end position="48"/>
    </location>
</feature>
<proteinExistence type="predicted"/>
<name>A0ABR2FUS3_9ROSI</name>
<reference evidence="2 3" key="1">
    <citation type="journal article" date="2024" name="G3 (Bethesda)">
        <title>Genome assembly of Hibiscus sabdariffa L. provides insights into metabolisms of medicinal natural products.</title>
        <authorList>
            <person name="Kim T."/>
        </authorList>
    </citation>
    <scope>NUCLEOTIDE SEQUENCE [LARGE SCALE GENOMIC DNA]</scope>
    <source>
        <strain evidence="2">TK-2024</strain>
        <tissue evidence="2">Old leaves</tissue>
    </source>
</reference>
<protein>
    <submittedName>
        <fullName evidence="2">Uncharacterized protein</fullName>
    </submittedName>
</protein>
<evidence type="ECO:0000313" key="3">
    <source>
        <dbReference type="Proteomes" id="UP001472677"/>
    </source>
</evidence>
<feature type="compositionally biased region" description="Low complexity" evidence="1">
    <location>
        <begin position="76"/>
        <end position="92"/>
    </location>
</feature>
<evidence type="ECO:0000256" key="1">
    <source>
        <dbReference type="SAM" id="MobiDB-lite"/>
    </source>
</evidence>
<comment type="caution">
    <text evidence="2">The sequence shown here is derived from an EMBL/GenBank/DDBJ whole genome shotgun (WGS) entry which is preliminary data.</text>
</comment>
<dbReference type="EMBL" id="JBBPBM010000004">
    <property type="protein sequence ID" value="KAK8588006.1"/>
    <property type="molecule type" value="Genomic_DNA"/>
</dbReference>
<feature type="region of interest" description="Disordered" evidence="1">
    <location>
        <begin position="61"/>
        <end position="92"/>
    </location>
</feature>
<gene>
    <name evidence="2" type="ORF">V6N12_022467</name>
</gene>
<keyword evidence="3" id="KW-1185">Reference proteome</keyword>
<feature type="region of interest" description="Disordered" evidence="1">
    <location>
        <begin position="1"/>
        <end position="48"/>
    </location>
</feature>